<evidence type="ECO:0000313" key="1">
    <source>
        <dbReference type="EMBL" id="RRT85816.1"/>
    </source>
</evidence>
<dbReference type="Proteomes" id="UP000287651">
    <property type="component" value="Unassembled WGS sequence"/>
</dbReference>
<dbReference type="AlphaFoldDB" id="A0A427BBR7"/>
<proteinExistence type="predicted"/>
<organism evidence="1 2">
    <name type="scientific">Ensete ventricosum</name>
    <name type="common">Abyssinian banana</name>
    <name type="synonym">Musa ensete</name>
    <dbReference type="NCBI Taxonomy" id="4639"/>
    <lineage>
        <taxon>Eukaryota</taxon>
        <taxon>Viridiplantae</taxon>
        <taxon>Streptophyta</taxon>
        <taxon>Embryophyta</taxon>
        <taxon>Tracheophyta</taxon>
        <taxon>Spermatophyta</taxon>
        <taxon>Magnoliopsida</taxon>
        <taxon>Liliopsida</taxon>
        <taxon>Zingiberales</taxon>
        <taxon>Musaceae</taxon>
        <taxon>Ensete</taxon>
    </lineage>
</organism>
<gene>
    <name evidence="1" type="ORF">B296_00000429</name>
</gene>
<protein>
    <submittedName>
        <fullName evidence="1">Uncharacterized protein</fullName>
    </submittedName>
</protein>
<evidence type="ECO:0000313" key="2">
    <source>
        <dbReference type="Proteomes" id="UP000287651"/>
    </source>
</evidence>
<name>A0A427BBR7_ENSVE</name>
<sequence>MKQWVVCARAMPTVRVTTIYDKATTTYGKATAAYVVVTYSKVAVAYGKATTVRSCDCRISELEFFFIKG</sequence>
<dbReference type="EMBL" id="AMZH03000056">
    <property type="protein sequence ID" value="RRT85816.1"/>
    <property type="molecule type" value="Genomic_DNA"/>
</dbReference>
<accession>A0A427BBR7</accession>
<reference evidence="1 2" key="1">
    <citation type="journal article" date="2014" name="Agronomy (Basel)">
        <title>A Draft Genome Sequence for Ensete ventricosum, the Drought-Tolerant Tree Against Hunger.</title>
        <authorList>
            <person name="Harrison J."/>
            <person name="Moore K.A."/>
            <person name="Paszkiewicz K."/>
            <person name="Jones T."/>
            <person name="Grant M."/>
            <person name="Ambacheew D."/>
            <person name="Muzemil S."/>
            <person name="Studholme D.J."/>
        </authorList>
    </citation>
    <scope>NUCLEOTIDE SEQUENCE [LARGE SCALE GENOMIC DNA]</scope>
</reference>
<comment type="caution">
    <text evidence="1">The sequence shown here is derived from an EMBL/GenBank/DDBJ whole genome shotgun (WGS) entry which is preliminary data.</text>
</comment>